<proteinExistence type="predicted"/>
<reference evidence="2" key="1">
    <citation type="submission" date="2015-12" db="EMBL/GenBank/DDBJ databases">
        <title>Gene expression during late stages of embryo sac development: a critical building block for successful pollen-pistil interactions.</title>
        <authorList>
            <person name="Liu Y."/>
            <person name="Joly V."/>
            <person name="Sabar M."/>
            <person name="Matton D.P."/>
        </authorList>
    </citation>
    <scope>NUCLEOTIDE SEQUENCE</scope>
</reference>
<evidence type="ECO:0000313" key="2">
    <source>
        <dbReference type="EMBL" id="JAP11904.1"/>
    </source>
</evidence>
<organism evidence="2">
    <name type="scientific">Solanum chacoense</name>
    <name type="common">Chaco potato</name>
    <dbReference type="NCBI Taxonomy" id="4108"/>
    <lineage>
        <taxon>Eukaryota</taxon>
        <taxon>Viridiplantae</taxon>
        <taxon>Streptophyta</taxon>
        <taxon>Embryophyta</taxon>
        <taxon>Tracheophyta</taxon>
        <taxon>Spermatophyta</taxon>
        <taxon>Magnoliopsida</taxon>
        <taxon>eudicotyledons</taxon>
        <taxon>Gunneridae</taxon>
        <taxon>Pentapetalae</taxon>
        <taxon>asterids</taxon>
        <taxon>lamiids</taxon>
        <taxon>Solanales</taxon>
        <taxon>Solanaceae</taxon>
        <taxon>Solanoideae</taxon>
        <taxon>Solaneae</taxon>
        <taxon>Solanum</taxon>
    </lineage>
</organism>
<keyword evidence="1" id="KW-0812">Transmembrane</keyword>
<keyword evidence="1" id="KW-0472">Membrane</keyword>
<keyword evidence="1" id="KW-1133">Transmembrane helix</keyword>
<evidence type="ECO:0000256" key="1">
    <source>
        <dbReference type="SAM" id="Phobius"/>
    </source>
</evidence>
<dbReference type="AlphaFoldDB" id="A0A0V0GWT2"/>
<protein>
    <submittedName>
        <fullName evidence="2">Putative ovule protein</fullName>
    </submittedName>
</protein>
<accession>A0A0V0GWT2</accession>
<name>A0A0V0GWT2_SOLCH</name>
<sequence length="67" mass="8065">MSNSQTRWDQKYESLSALLGCSNDALWSIIYLMKKRFHDIMYYFWVYRQFTAAFSFIMTTTTIMPQS</sequence>
<dbReference type="EMBL" id="GEDG01030480">
    <property type="protein sequence ID" value="JAP11904.1"/>
    <property type="molecule type" value="Transcribed_RNA"/>
</dbReference>
<feature type="transmembrane region" description="Helical" evidence="1">
    <location>
        <begin position="45"/>
        <end position="64"/>
    </location>
</feature>